<keyword evidence="4" id="KW-1185">Reference proteome</keyword>
<dbReference type="EMBL" id="AMQM01001094">
    <property type="status" value="NOT_ANNOTATED_CDS"/>
    <property type="molecule type" value="Genomic_DNA"/>
</dbReference>
<organism evidence="3 4">
    <name type="scientific">Helobdella robusta</name>
    <name type="common">Californian leech</name>
    <dbReference type="NCBI Taxonomy" id="6412"/>
    <lineage>
        <taxon>Eukaryota</taxon>
        <taxon>Metazoa</taxon>
        <taxon>Spiralia</taxon>
        <taxon>Lophotrochozoa</taxon>
        <taxon>Annelida</taxon>
        <taxon>Clitellata</taxon>
        <taxon>Hirudinea</taxon>
        <taxon>Rhynchobdellida</taxon>
        <taxon>Glossiphoniidae</taxon>
        <taxon>Helobdella</taxon>
    </lineage>
</organism>
<proteinExistence type="predicted"/>
<keyword evidence="1" id="KW-0175">Coiled coil</keyword>
<dbReference type="Proteomes" id="UP000015101">
    <property type="component" value="Unassembled WGS sequence"/>
</dbReference>
<accession>T1ESP9</accession>
<dbReference type="KEGG" id="hro:HELRODRAFT_162468"/>
<dbReference type="AlphaFoldDB" id="T1ESP9"/>
<reference evidence="3" key="3">
    <citation type="submission" date="2015-06" db="UniProtKB">
        <authorList>
            <consortium name="EnsemblMetazoa"/>
        </authorList>
    </citation>
    <scope>IDENTIFICATION</scope>
</reference>
<evidence type="ECO:0000313" key="4">
    <source>
        <dbReference type="Proteomes" id="UP000015101"/>
    </source>
</evidence>
<evidence type="ECO:0000313" key="3">
    <source>
        <dbReference type="EnsemblMetazoa" id="HelroP162468"/>
    </source>
</evidence>
<name>T1ESP9_HELRO</name>
<dbReference type="CTD" id="20199599"/>
<gene>
    <name evidence="3" type="primary">20199599</name>
    <name evidence="2" type="ORF">HELRODRAFT_162468</name>
</gene>
<feature type="coiled-coil region" evidence="1">
    <location>
        <begin position="71"/>
        <end position="98"/>
    </location>
</feature>
<reference evidence="4" key="1">
    <citation type="submission" date="2012-12" db="EMBL/GenBank/DDBJ databases">
        <authorList>
            <person name="Hellsten U."/>
            <person name="Grimwood J."/>
            <person name="Chapman J.A."/>
            <person name="Shapiro H."/>
            <person name="Aerts A."/>
            <person name="Otillar R.P."/>
            <person name="Terry A.Y."/>
            <person name="Boore J.L."/>
            <person name="Simakov O."/>
            <person name="Marletaz F."/>
            <person name="Cho S.-J."/>
            <person name="Edsinger-Gonzales E."/>
            <person name="Havlak P."/>
            <person name="Kuo D.-H."/>
            <person name="Larsson T."/>
            <person name="Lv J."/>
            <person name="Arendt D."/>
            <person name="Savage R."/>
            <person name="Osoegawa K."/>
            <person name="de Jong P."/>
            <person name="Lindberg D.R."/>
            <person name="Seaver E.C."/>
            <person name="Weisblat D.A."/>
            <person name="Putnam N.H."/>
            <person name="Grigoriev I.V."/>
            <person name="Rokhsar D.S."/>
        </authorList>
    </citation>
    <scope>NUCLEOTIDE SEQUENCE</scope>
</reference>
<dbReference type="EMBL" id="KB097143">
    <property type="protein sequence ID" value="ESN98993.1"/>
    <property type="molecule type" value="Genomic_DNA"/>
</dbReference>
<dbReference type="HOGENOM" id="CLU_2252915_0_0_1"/>
<protein>
    <submittedName>
        <fullName evidence="2 3">Uncharacterized protein</fullName>
    </submittedName>
</protein>
<sequence>MGSKNYEEQIRIMHEENERLRDEINLLLTNEQCMKANIRKLEIDYRKKIEDFKQNQYNEYDKLVKNLLLSRNDACAEIEMLKQKCEELQIEYHSSQVNCFLCLY</sequence>
<evidence type="ECO:0000313" key="2">
    <source>
        <dbReference type="EMBL" id="ESN98993.1"/>
    </source>
</evidence>
<dbReference type="EnsemblMetazoa" id="HelroT162468">
    <property type="protein sequence ID" value="HelroP162468"/>
    <property type="gene ID" value="HelroG162468"/>
</dbReference>
<feature type="coiled-coil region" evidence="1">
    <location>
        <begin position="3"/>
        <end position="30"/>
    </location>
</feature>
<dbReference type="RefSeq" id="XP_009022910.1">
    <property type="nucleotide sequence ID" value="XM_009024662.1"/>
</dbReference>
<reference evidence="2 4" key="2">
    <citation type="journal article" date="2013" name="Nature">
        <title>Insights into bilaterian evolution from three spiralian genomes.</title>
        <authorList>
            <person name="Simakov O."/>
            <person name="Marletaz F."/>
            <person name="Cho S.J."/>
            <person name="Edsinger-Gonzales E."/>
            <person name="Havlak P."/>
            <person name="Hellsten U."/>
            <person name="Kuo D.H."/>
            <person name="Larsson T."/>
            <person name="Lv J."/>
            <person name="Arendt D."/>
            <person name="Savage R."/>
            <person name="Osoegawa K."/>
            <person name="de Jong P."/>
            <person name="Grimwood J."/>
            <person name="Chapman J.A."/>
            <person name="Shapiro H."/>
            <person name="Aerts A."/>
            <person name="Otillar R.P."/>
            <person name="Terry A.Y."/>
            <person name="Boore J.L."/>
            <person name="Grigoriev I.V."/>
            <person name="Lindberg D.R."/>
            <person name="Seaver E.C."/>
            <person name="Weisblat D.A."/>
            <person name="Putnam N.H."/>
            <person name="Rokhsar D.S."/>
        </authorList>
    </citation>
    <scope>NUCLEOTIDE SEQUENCE</scope>
</reference>
<evidence type="ECO:0000256" key="1">
    <source>
        <dbReference type="SAM" id="Coils"/>
    </source>
</evidence>
<dbReference type="GeneID" id="20199599"/>
<dbReference type="InParanoid" id="T1ESP9"/>